<dbReference type="AlphaFoldDB" id="Q08P56"/>
<comment type="caution">
    <text evidence="1">The sequence shown here is derived from an EMBL/GenBank/DDBJ whole genome shotgun (WGS) entry which is preliminary data.</text>
</comment>
<name>Q08P56_STIAD</name>
<proteinExistence type="predicted"/>
<protein>
    <submittedName>
        <fullName evidence="1">Uncharacterized protein</fullName>
    </submittedName>
</protein>
<dbReference type="Proteomes" id="UP000032702">
    <property type="component" value="Unassembled WGS sequence"/>
</dbReference>
<evidence type="ECO:0000313" key="2">
    <source>
        <dbReference type="Proteomes" id="UP000032702"/>
    </source>
</evidence>
<gene>
    <name evidence="1" type="ORF">STIAU_5263</name>
</gene>
<organism evidence="1 2">
    <name type="scientific">Stigmatella aurantiaca (strain DW4/3-1)</name>
    <dbReference type="NCBI Taxonomy" id="378806"/>
    <lineage>
        <taxon>Bacteria</taxon>
        <taxon>Pseudomonadati</taxon>
        <taxon>Myxococcota</taxon>
        <taxon>Myxococcia</taxon>
        <taxon>Myxococcales</taxon>
        <taxon>Cystobacterineae</taxon>
        <taxon>Archangiaceae</taxon>
        <taxon>Stigmatella</taxon>
    </lineage>
</organism>
<feature type="non-terminal residue" evidence="1">
    <location>
        <position position="1"/>
    </location>
</feature>
<accession>Q08P56</accession>
<dbReference type="EMBL" id="AAMD01000255">
    <property type="protein sequence ID" value="EAU62259.1"/>
    <property type="molecule type" value="Genomic_DNA"/>
</dbReference>
<evidence type="ECO:0000313" key="1">
    <source>
        <dbReference type="EMBL" id="EAU62259.1"/>
    </source>
</evidence>
<reference evidence="1 2" key="1">
    <citation type="submission" date="2006-04" db="EMBL/GenBank/DDBJ databases">
        <authorList>
            <person name="Nierman W.C."/>
        </authorList>
    </citation>
    <scope>NUCLEOTIDE SEQUENCE [LARGE SCALE GENOMIC DNA]</scope>
    <source>
        <strain evidence="1 2">DW4/3-1</strain>
    </source>
</reference>
<sequence length="19" mass="2147">GMLRTGADFTDVFLDFSRV</sequence>